<evidence type="ECO:0008006" key="5">
    <source>
        <dbReference type="Google" id="ProtNLM"/>
    </source>
</evidence>
<evidence type="ECO:0000256" key="2">
    <source>
        <dbReference type="SAM" id="Phobius"/>
    </source>
</evidence>
<keyword evidence="2" id="KW-0472">Membrane</keyword>
<dbReference type="InterPro" id="IPR025339">
    <property type="entry name" value="DUF4245"/>
</dbReference>
<keyword evidence="2" id="KW-0812">Transmembrane</keyword>
<comment type="caution">
    <text evidence="3">The sequence shown here is derived from an EMBL/GenBank/DDBJ whole genome shotgun (WGS) entry which is preliminary data.</text>
</comment>
<dbReference type="EMBL" id="BAABLM010000002">
    <property type="protein sequence ID" value="GAA4671297.1"/>
    <property type="molecule type" value="Genomic_DNA"/>
</dbReference>
<gene>
    <name evidence="3" type="ORF">GCM10025780_13770</name>
</gene>
<protein>
    <recommendedName>
        <fullName evidence="5">DUF4245 domain-containing protein</fullName>
    </recommendedName>
</protein>
<organism evidence="3 4">
    <name type="scientific">Frondihabitans cladoniiphilus</name>
    <dbReference type="NCBI Taxonomy" id="715785"/>
    <lineage>
        <taxon>Bacteria</taxon>
        <taxon>Bacillati</taxon>
        <taxon>Actinomycetota</taxon>
        <taxon>Actinomycetes</taxon>
        <taxon>Micrococcales</taxon>
        <taxon>Microbacteriaceae</taxon>
        <taxon>Frondihabitans</taxon>
    </lineage>
</organism>
<keyword evidence="2" id="KW-1133">Transmembrane helix</keyword>
<name>A0ABP8VTI2_9MICO</name>
<dbReference type="Proteomes" id="UP001501295">
    <property type="component" value="Unassembled WGS sequence"/>
</dbReference>
<evidence type="ECO:0000256" key="1">
    <source>
        <dbReference type="SAM" id="MobiDB-lite"/>
    </source>
</evidence>
<feature type="transmembrane region" description="Helical" evidence="2">
    <location>
        <begin position="50"/>
        <end position="69"/>
    </location>
</feature>
<proteinExistence type="predicted"/>
<feature type="region of interest" description="Disordered" evidence="1">
    <location>
        <begin position="1"/>
        <end position="40"/>
    </location>
</feature>
<reference evidence="4" key="1">
    <citation type="journal article" date="2019" name="Int. J. Syst. Evol. Microbiol.">
        <title>The Global Catalogue of Microorganisms (GCM) 10K type strain sequencing project: providing services to taxonomists for standard genome sequencing and annotation.</title>
        <authorList>
            <consortium name="The Broad Institute Genomics Platform"/>
            <consortium name="The Broad Institute Genome Sequencing Center for Infectious Disease"/>
            <person name="Wu L."/>
            <person name="Ma J."/>
        </authorList>
    </citation>
    <scope>NUCLEOTIDE SEQUENCE [LARGE SCALE GENOMIC DNA]</scope>
    <source>
        <strain evidence="4">JCM 18956</strain>
    </source>
</reference>
<keyword evidence="4" id="KW-1185">Reference proteome</keyword>
<feature type="compositionally biased region" description="Basic and acidic residues" evidence="1">
    <location>
        <begin position="22"/>
        <end position="32"/>
    </location>
</feature>
<accession>A0ABP8VTI2</accession>
<dbReference type="Pfam" id="PF14030">
    <property type="entry name" value="DUF4245"/>
    <property type="match status" value="1"/>
</dbReference>
<dbReference type="RefSeq" id="WP_345374700.1">
    <property type="nucleotide sequence ID" value="NZ_BAABLM010000002.1"/>
</dbReference>
<sequence>MTGTPPPPLGRQRPPRVVAELGRPETPEETAFRKATSSRNHRLNQTSKNLILSLIASVGVVILLVLVVVRPGGSELKTVDYRSIAADAQQQVTEPLVAPALPKTWKSNSATITQSDADGVQTWYIGFITPGTSFIGLTQGIKANRTWVSDQLQQGKQTSSITIGGLDWSIYDRRTENDPGNLAYAMVTTSGKSTVILAGTAPTQQFDLLAEKASATLTK</sequence>
<evidence type="ECO:0000313" key="4">
    <source>
        <dbReference type="Proteomes" id="UP001501295"/>
    </source>
</evidence>
<evidence type="ECO:0000313" key="3">
    <source>
        <dbReference type="EMBL" id="GAA4671297.1"/>
    </source>
</evidence>